<sequence length="105" mass="11967">LHTEKEGRTDSDCWPGNPGTAESILSFSAFHLLLDNKSPFPETKVYRLVFFRFLVFHSRMQSCSDPILLLGCGVDGYRVPARGPTGYRGHGQRRTRVESSHHRDY</sequence>
<evidence type="ECO:0000256" key="1">
    <source>
        <dbReference type="SAM" id="MobiDB-lite"/>
    </source>
</evidence>
<keyword evidence="3" id="KW-1185">Reference proteome</keyword>
<reference evidence="2" key="1">
    <citation type="submission" date="2023-10" db="EMBL/GenBank/DDBJ databases">
        <title>Genome assembly of Pristionchus species.</title>
        <authorList>
            <person name="Yoshida K."/>
            <person name="Sommer R.J."/>
        </authorList>
    </citation>
    <scope>NUCLEOTIDE SEQUENCE</scope>
    <source>
        <strain evidence="2">RS5133</strain>
    </source>
</reference>
<feature type="compositionally biased region" description="Basic and acidic residues" evidence="1">
    <location>
        <begin position="95"/>
        <end position="105"/>
    </location>
</feature>
<name>A0AAV5WNF6_9BILA</name>
<accession>A0AAV5WNF6</accession>
<gene>
    <name evidence="2" type="ORF">PFISCL1PPCAC_24210</name>
</gene>
<feature type="non-terminal residue" evidence="2">
    <location>
        <position position="1"/>
    </location>
</feature>
<evidence type="ECO:0000313" key="2">
    <source>
        <dbReference type="EMBL" id="GMT32913.1"/>
    </source>
</evidence>
<dbReference type="Proteomes" id="UP001432322">
    <property type="component" value="Unassembled WGS sequence"/>
</dbReference>
<protein>
    <submittedName>
        <fullName evidence="2">Uncharacterized protein</fullName>
    </submittedName>
</protein>
<feature type="region of interest" description="Disordered" evidence="1">
    <location>
        <begin position="82"/>
        <end position="105"/>
    </location>
</feature>
<evidence type="ECO:0000313" key="3">
    <source>
        <dbReference type="Proteomes" id="UP001432322"/>
    </source>
</evidence>
<dbReference type="AlphaFoldDB" id="A0AAV5WNF6"/>
<dbReference type="EMBL" id="BTSY01000006">
    <property type="protein sequence ID" value="GMT32913.1"/>
    <property type="molecule type" value="Genomic_DNA"/>
</dbReference>
<comment type="caution">
    <text evidence="2">The sequence shown here is derived from an EMBL/GenBank/DDBJ whole genome shotgun (WGS) entry which is preliminary data.</text>
</comment>
<proteinExistence type="predicted"/>
<organism evidence="2 3">
    <name type="scientific">Pristionchus fissidentatus</name>
    <dbReference type="NCBI Taxonomy" id="1538716"/>
    <lineage>
        <taxon>Eukaryota</taxon>
        <taxon>Metazoa</taxon>
        <taxon>Ecdysozoa</taxon>
        <taxon>Nematoda</taxon>
        <taxon>Chromadorea</taxon>
        <taxon>Rhabditida</taxon>
        <taxon>Rhabditina</taxon>
        <taxon>Diplogasteromorpha</taxon>
        <taxon>Diplogasteroidea</taxon>
        <taxon>Neodiplogasteridae</taxon>
        <taxon>Pristionchus</taxon>
    </lineage>
</organism>